<dbReference type="OrthoDB" id="2370952at2759"/>
<protein>
    <submittedName>
        <fullName evidence="2">Uncharacterized protein</fullName>
    </submittedName>
</protein>
<accession>A0A915ZV40</accession>
<dbReference type="EMBL" id="CAGKOT010000061">
    <property type="protein sequence ID" value="CAB5388349.1"/>
    <property type="molecule type" value="Genomic_DNA"/>
</dbReference>
<keyword evidence="1" id="KW-0472">Membrane</keyword>
<evidence type="ECO:0000313" key="2">
    <source>
        <dbReference type="EMBL" id="CAB5388349.1"/>
    </source>
</evidence>
<reference evidence="2" key="1">
    <citation type="submission" date="2020-05" db="EMBL/GenBank/DDBJ databases">
        <authorList>
            <person name="Rincon C."/>
            <person name="Sanders R I."/>
            <person name="Robbins C."/>
            <person name="Chaturvedi A."/>
        </authorList>
    </citation>
    <scope>NUCLEOTIDE SEQUENCE</scope>
    <source>
        <strain evidence="2">CHB12</strain>
    </source>
</reference>
<feature type="transmembrane region" description="Helical" evidence="1">
    <location>
        <begin position="71"/>
        <end position="90"/>
    </location>
</feature>
<gene>
    <name evidence="2" type="ORF">CHRIB12_LOCUS20549</name>
</gene>
<evidence type="ECO:0000313" key="3">
    <source>
        <dbReference type="Proteomes" id="UP000684084"/>
    </source>
</evidence>
<feature type="transmembrane region" description="Helical" evidence="1">
    <location>
        <begin position="37"/>
        <end position="59"/>
    </location>
</feature>
<comment type="caution">
    <text evidence="2">The sequence shown here is derived from an EMBL/GenBank/DDBJ whole genome shotgun (WGS) entry which is preliminary data.</text>
</comment>
<evidence type="ECO:0000256" key="1">
    <source>
        <dbReference type="SAM" id="Phobius"/>
    </source>
</evidence>
<dbReference type="AlphaFoldDB" id="A0A915ZV40"/>
<organism evidence="2 3">
    <name type="scientific">Rhizophagus irregularis</name>
    <dbReference type="NCBI Taxonomy" id="588596"/>
    <lineage>
        <taxon>Eukaryota</taxon>
        <taxon>Fungi</taxon>
        <taxon>Fungi incertae sedis</taxon>
        <taxon>Mucoromycota</taxon>
        <taxon>Glomeromycotina</taxon>
        <taxon>Glomeromycetes</taxon>
        <taxon>Glomerales</taxon>
        <taxon>Glomeraceae</taxon>
        <taxon>Rhizophagus</taxon>
    </lineage>
</organism>
<dbReference type="Proteomes" id="UP000684084">
    <property type="component" value="Unassembled WGS sequence"/>
</dbReference>
<keyword evidence="1" id="KW-0812">Transmembrane</keyword>
<keyword evidence="1" id="KW-1133">Transmembrane helix</keyword>
<sequence>MYVEQILQKYEIMYAAKICQHSCRLFIILSKVSITRLIFNNVDLFSFICLYNLTLTSTFSFRLRTDGPNRYGLSFLSSFFLNLYVIIKAYRNSHNIITLMLSFSRINSLKFFACF</sequence>
<proteinExistence type="predicted"/>
<name>A0A915ZV40_9GLOM</name>